<dbReference type="EMBL" id="VOIH02000006">
    <property type="protein sequence ID" value="KAF3445302.1"/>
    <property type="molecule type" value="Genomic_DNA"/>
</dbReference>
<feature type="region of interest" description="Disordered" evidence="1">
    <location>
        <begin position="1"/>
        <end position="138"/>
    </location>
</feature>
<name>A0A8K0H3Y0_9ROSA</name>
<protein>
    <submittedName>
        <fullName evidence="2">Uncharacterized protein</fullName>
    </submittedName>
</protein>
<evidence type="ECO:0000313" key="2">
    <source>
        <dbReference type="EMBL" id="KAF3445302.1"/>
    </source>
</evidence>
<feature type="compositionally biased region" description="Basic and acidic residues" evidence="1">
    <location>
        <begin position="755"/>
        <end position="768"/>
    </location>
</feature>
<feature type="compositionally biased region" description="Polar residues" evidence="1">
    <location>
        <begin position="814"/>
        <end position="831"/>
    </location>
</feature>
<sequence length="1344" mass="149495">MASKIPEEPPNTESGETLAIRMKKKRSRRVSFADTEITSVHIFNRDEDYDTPPNSKPSSRNENGDLDPDNMVIGFFKDLGGESEDSGDDEGIADARKSFLRPIGSPSPGSSTAGSVTSNDEDNFFGPVSASFIRPEQLSDSAASYDNYEDTMDTTAFSMHYRSLVRSDSGEDPKTPTAVSLAFEEKTPTQITKPTDSGSLMEITEAKKLTSQSLVPDGEVRCGEDSNDMSIVERNPNKYDYGRLSPTIDALLAEGTEDLHTESATFIQNEASHIGQTNGELGNFGSHEMSAEAASAAGVKLREANSGFLDQIAYDCLSSRNSGLAAAASTGHQISSPNQLIRGNKEIPKDAFEGGMSKLETVDSGNIQKVDITDLQFDVRSQHESAYQNLGEGSVRKYLSKEGRHESDIDQNFDRQYASPLEGSILSFWGQQSILNTPKSDRHSDMISSSSKDLRFLLSRELLKPNESISSIQKSISRLRVPNPSPSVSSLKEGIDKLKRRLSSYSSMSFTDVLAENSKDLKSKYPGAPVACLEEKLSSANLENQEFKSILVNIDSNGIETPRSTGKLGLNKEITGLEEDGERPDHMVMGILSKDKAIKPVMGVGSPSNMALSRRKVMQHILMSEISPKRTLVTFGTDSSSVNNGKANLSQLQVESESVGNGQSPSRDTTIMNFQLESLEKHLKPGADPMLSESYISRSTPELSALKSPTNKEATQSPLMTEPTQSFSRKSFGQMDALKEPTLSSPMKGPTQSPSRKEPTRSSPRKEQIQSSPQKDLSRSTFRRELDWTPLRNEPTKSPSVKEPAQKSPRKEPTQSPSRLCPSNPTHSDIVQSFARKDKVSPKSNSKTLGNDDCHQELHISRSPFLQNAEVSSERKRSIEVALDDVHHIDKIPRVHRSPDIHRSGNFGSELILYHSDKIYNEREKIECDTALVQWSDFLVKFSRDAKQLLSPSINKLNFSAIGLLEDILVHLLKVKKYEMLGSEIQSQKVGDCYNIRHKRVAETRLLLYKIAYEKAKLQLVVVKHENLQKRVQLLSSGIQECHMLKFNYIQCSESATSDTHRQSCSVNFESEHQALCDNISTMKQEIKVLDSKIKSLGNFFHSYCKLKGEPSCTDTIALAQDHVKTRTCCRLLCQDLQLWQVVDFETRNGQHTVLLDYQGYLSQRFILNSGPLSSIVISNELNDLNIVKNFPNMDASVAFQFVFNTEAIRRGVGSKFFMQETQVARSLLCNLLDVIHEIQMAQIEIVNLIQTSFHSPSVEQLDLQLYFINFNSGRKVTLTLDLTCLNRGFYPSEILPRQVQDLTGRSQKLESEIKAAADNLKIGFLRILRLCKCISQAMQASSK</sequence>
<proteinExistence type="predicted"/>
<dbReference type="PANTHER" id="PTHR35707:SF1">
    <property type="entry name" value="SPC7 KINETOCHORE PROTEIN DOMAIN-CONTAINING PROTEIN"/>
    <property type="match status" value="1"/>
</dbReference>
<feature type="compositionally biased region" description="Acidic residues" evidence="1">
    <location>
        <begin position="81"/>
        <end position="92"/>
    </location>
</feature>
<evidence type="ECO:0000313" key="3">
    <source>
        <dbReference type="Proteomes" id="UP000796880"/>
    </source>
</evidence>
<organism evidence="2 3">
    <name type="scientific">Rhamnella rubrinervis</name>
    <dbReference type="NCBI Taxonomy" id="2594499"/>
    <lineage>
        <taxon>Eukaryota</taxon>
        <taxon>Viridiplantae</taxon>
        <taxon>Streptophyta</taxon>
        <taxon>Embryophyta</taxon>
        <taxon>Tracheophyta</taxon>
        <taxon>Spermatophyta</taxon>
        <taxon>Magnoliopsida</taxon>
        <taxon>eudicotyledons</taxon>
        <taxon>Gunneridae</taxon>
        <taxon>Pentapetalae</taxon>
        <taxon>rosids</taxon>
        <taxon>fabids</taxon>
        <taxon>Rosales</taxon>
        <taxon>Rhamnaceae</taxon>
        <taxon>rhamnoid group</taxon>
        <taxon>Rhamneae</taxon>
        <taxon>Rhamnella</taxon>
    </lineage>
</organism>
<reference evidence="2" key="1">
    <citation type="submission" date="2020-03" db="EMBL/GenBank/DDBJ databases">
        <title>A high-quality chromosome-level genome assembly of a woody plant with both climbing and erect habits, Rhamnella rubrinervis.</title>
        <authorList>
            <person name="Lu Z."/>
            <person name="Yang Y."/>
            <person name="Zhu X."/>
            <person name="Sun Y."/>
        </authorList>
    </citation>
    <scope>NUCLEOTIDE SEQUENCE</scope>
    <source>
        <strain evidence="2">BYM</strain>
        <tissue evidence="2">Leaf</tissue>
    </source>
</reference>
<feature type="compositionally biased region" description="Polar residues" evidence="1">
    <location>
        <begin position="52"/>
        <end position="61"/>
    </location>
</feature>
<keyword evidence="3" id="KW-1185">Reference proteome</keyword>
<feature type="compositionally biased region" description="Basic and acidic residues" evidence="1">
    <location>
        <begin position="776"/>
        <end position="787"/>
    </location>
</feature>
<gene>
    <name evidence="2" type="ORF">FNV43_RR14997</name>
</gene>
<dbReference type="PANTHER" id="PTHR35707">
    <property type="entry name" value="OS06G0608100 PROTEIN"/>
    <property type="match status" value="1"/>
</dbReference>
<evidence type="ECO:0000256" key="1">
    <source>
        <dbReference type="SAM" id="MobiDB-lite"/>
    </source>
</evidence>
<feature type="compositionally biased region" description="Polar residues" evidence="1">
    <location>
        <begin position="700"/>
        <end position="731"/>
    </location>
</feature>
<dbReference type="Proteomes" id="UP000796880">
    <property type="component" value="Unassembled WGS sequence"/>
</dbReference>
<accession>A0A8K0H3Y0</accession>
<feature type="region of interest" description="Disordered" evidence="1">
    <location>
        <begin position="700"/>
        <end position="856"/>
    </location>
</feature>
<dbReference type="OrthoDB" id="1929367at2759"/>
<feature type="compositionally biased region" description="Polar residues" evidence="1">
    <location>
        <begin position="742"/>
        <end position="754"/>
    </location>
</feature>
<comment type="caution">
    <text evidence="2">The sequence shown here is derived from an EMBL/GenBank/DDBJ whole genome shotgun (WGS) entry which is preliminary data.</text>
</comment>
<feature type="compositionally biased region" description="Low complexity" evidence="1">
    <location>
        <begin position="104"/>
        <end position="118"/>
    </location>
</feature>